<feature type="compositionally biased region" description="Basic and acidic residues" evidence="3">
    <location>
        <begin position="12"/>
        <end position="24"/>
    </location>
</feature>
<feature type="domain" description="RRM" evidence="4">
    <location>
        <begin position="230"/>
        <end position="307"/>
    </location>
</feature>
<feature type="compositionally biased region" description="Basic residues" evidence="3">
    <location>
        <begin position="67"/>
        <end position="79"/>
    </location>
</feature>
<proteinExistence type="predicted"/>
<feature type="compositionally biased region" description="Gly residues" evidence="3">
    <location>
        <begin position="204"/>
        <end position="222"/>
    </location>
</feature>
<dbReference type="GO" id="GO:0005737">
    <property type="term" value="C:cytoplasm"/>
    <property type="evidence" value="ECO:0007669"/>
    <property type="project" value="TreeGrafter"/>
</dbReference>
<evidence type="ECO:0000256" key="2">
    <source>
        <dbReference type="PROSITE-ProRule" id="PRU00176"/>
    </source>
</evidence>
<dbReference type="InterPro" id="IPR000504">
    <property type="entry name" value="RRM_dom"/>
</dbReference>
<dbReference type="GO" id="GO:0003729">
    <property type="term" value="F:mRNA binding"/>
    <property type="evidence" value="ECO:0007669"/>
    <property type="project" value="TreeGrafter"/>
</dbReference>
<dbReference type="AlphaFoldDB" id="A0A7S4IUY5"/>
<dbReference type="SMART" id="SM00360">
    <property type="entry name" value="RRM"/>
    <property type="match status" value="4"/>
</dbReference>
<protein>
    <recommendedName>
        <fullName evidence="4">RRM domain-containing protein</fullName>
    </recommendedName>
</protein>
<dbReference type="CDD" id="cd00590">
    <property type="entry name" value="RRM_SF"/>
    <property type="match status" value="3"/>
</dbReference>
<evidence type="ECO:0000256" key="3">
    <source>
        <dbReference type="SAM" id="MobiDB-lite"/>
    </source>
</evidence>
<feature type="region of interest" description="Disordered" evidence="3">
    <location>
        <begin position="1"/>
        <end position="93"/>
    </location>
</feature>
<feature type="domain" description="RRM" evidence="4">
    <location>
        <begin position="334"/>
        <end position="411"/>
    </location>
</feature>
<evidence type="ECO:0000313" key="5">
    <source>
        <dbReference type="EMBL" id="CAE2240568.1"/>
    </source>
</evidence>
<dbReference type="PANTHER" id="PTHR23003">
    <property type="entry name" value="RNA RECOGNITION MOTIF RRM DOMAIN CONTAINING PROTEIN"/>
    <property type="match status" value="1"/>
</dbReference>
<dbReference type="SUPFAM" id="SSF54928">
    <property type="entry name" value="RNA-binding domain, RBD"/>
    <property type="match status" value="3"/>
</dbReference>
<accession>A0A7S4IUY5</accession>
<dbReference type="PANTHER" id="PTHR23003:SF3">
    <property type="entry name" value="FI21236P1-RELATED"/>
    <property type="match status" value="1"/>
</dbReference>
<dbReference type="Pfam" id="PF00076">
    <property type="entry name" value="RRM_1"/>
    <property type="match status" value="4"/>
</dbReference>
<organism evidence="5">
    <name type="scientific">Odontella aurita</name>
    <dbReference type="NCBI Taxonomy" id="265563"/>
    <lineage>
        <taxon>Eukaryota</taxon>
        <taxon>Sar</taxon>
        <taxon>Stramenopiles</taxon>
        <taxon>Ochrophyta</taxon>
        <taxon>Bacillariophyta</taxon>
        <taxon>Mediophyceae</taxon>
        <taxon>Biddulphiophycidae</taxon>
        <taxon>Eupodiscales</taxon>
        <taxon>Odontellaceae</taxon>
        <taxon>Odontella</taxon>
    </lineage>
</organism>
<evidence type="ECO:0000256" key="1">
    <source>
        <dbReference type="ARBA" id="ARBA00022884"/>
    </source>
</evidence>
<dbReference type="InterPro" id="IPR012677">
    <property type="entry name" value="Nucleotide-bd_a/b_plait_sf"/>
</dbReference>
<sequence>MAGEDENMEAEPEPKEAEGTKVEVVDEANGGGGGGGAEDEHAGDEGNQGGDGVGGGGGEYNQGGGGKQHRGRQGGRYQRRYQPYGRGGGGGGGYGARAVYHQQEHDGSDRTRRVYVGNLSWETTWRELKDHMKTTGCEVTRADVLCSPDGRSKGCGIIEFETAEGAQRAVLTLNDTELMGRQIFVREDREEGSGGGYYTQQTHTGGGGTGAGGTGGGGGRYASGGDAQTRRVYVGNLSWDVALQDLKDHMRNAGEVVFAEVMKEHDGRSKGCGIVEFATAAEAEEAISTLTDTELKGRMIFVREDRETTSGGGGGGGGGAVFGGFQGRGGGGGTSVYVGNLAYETSWQDLKDHMRKAGNVDQANILQGEDGRSKGCGIVRYQRPQEASRAIRELQNTMLTGRPIFVREDREQGSHHHGGGVGVGGGGGGGHSRVAAGCQLWVGNLSWDTSWRELKDHFRQCGDVERAEVMEGPDGQSRGFGTVRFYRQRDAANAIQRLNGVELQGRVLEVKIDGKA</sequence>
<dbReference type="InterPro" id="IPR050374">
    <property type="entry name" value="RRT5_SRSF_SR"/>
</dbReference>
<keyword evidence="1 2" id="KW-0694">RNA-binding</keyword>
<dbReference type="Gene3D" id="3.30.70.330">
    <property type="match status" value="4"/>
</dbReference>
<name>A0A7S4IUY5_9STRA</name>
<dbReference type="InterPro" id="IPR035979">
    <property type="entry name" value="RBD_domain_sf"/>
</dbReference>
<feature type="compositionally biased region" description="Gly residues" evidence="3">
    <location>
        <begin position="46"/>
        <end position="66"/>
    </location>
</feature>
<dbReference type="PROSITE" id="PS50102">
    <property type="entry name" value="RRM"/>
    <property type="match status" value="4"/>
</dbReference>
<evidence type="ECO:0000259" key="4">
    <source>
        <dbReference type="PROSITE" id="PS50102"/>
    </source>
</evidence>
<feature type="region of interest" description="Disordered" evidence="3">
    <location>
        <begin position="191"/>
        <end position="223"/>
    </location>
</feature>
<dbReference type="GO" id="GO:0005634">
    <property type="term" value="C:nucleus"/>
    <property type="evidence" value="ECO:0007669"/>
    <property type="project" value="TreeGrafter"/>
</dbReference>
<gene>
    <name evidence="5" type="ORF">OAUR00152_LOCUS15690</name>
</gene>
<dbReference type="FunFam" id="3.30.70.330:FF:000034">
    <property type="entry name" value="heterogeneous nuclear ribonucleoprotein M isoform X1"/>
    <property type="match status" value="1"/>
</dbReference>
<feature type="domain" description="RRM" evidence="4">
    <location>
        <begin position="438"/>
        <end position="515"/>
    </location>
</feature>
<dbReference type="GO" id="GO:1990904">
    <property type="term" value="C:ribonucleoprotein complex"/>
    <property type="evidence" value="ECO:0007669"/>
    <property type="project" value="TreeGrafter"/>
</dbReference>
<reference evidence="5" key="1">
    <citation type="submission" date="2021-01" db="EMBL/GenBank/DDBJ databases">
        <authorList>
            <person name="Corre E."/>
            <person name="Pelletier E."/>
            <person name="Niang G."/>
            <person name="Scheremetjew M."/>
            <person name="Finn R."/>
            <person name="Kale V."/>
            <person name="Holt S."/>
            <person name="Cochrane G."/>
            <person name="Meng A."/>
            <person name="Brown T."/>
            <person name="Cohen L."/>
        </authorList>
    </citation>
    <scope>NUCLEOTIDE SEQUENCE</scope>
    <source>
        <strain evidence="5">Isolate 1302-5</strain>
    </source>
</reference>
<feature type="compositionally biased region" description="Acidic residues" evidence="3">
    <location>
        <begin position="1"/>
        <end position="11"/>
    </location>
</feature>
<dbReference type="EMBL" id="HBKQ01023043">
    <property type="protein sequence ID" value="CAE2240568.1"/>
    <property type="molecule type" value="Transcribed_RNA"/>
</dbReference>
<feature type="domain" description="RRM" evidence="4">
    <location>
        <begin position="112"/>
        <end position="190"/>
    </location>
</feature>